<comment type="caution">
    <text evidence="4">The sequence shown here is derived from an EMBL/GenBank/DDBJ whole genome shotgun (WGS) entry which is preliminary data.</text>
</comment>
<evidence type="ECO:0000256" key="2">
    <source>
        <dbReference type="ARBA" id="ARBA00035010"/>
    </source>
</evidence>
<dbReference type="Pfam" id="PF06597">
    <property type="entry name" value="Clostridium_P47"/>
    <property type="match status" value="1"/>
</dbReference>
<sequence length="448" mass="48708">MRTYGYDYAFALSVDEVNKILTDNLKSINLELKYTGQDEDSGSTITMDAKVAPWQIIKGGQNSLLRFSMPLTSGSLSIKGPINKSYNLSNITVLIEVTLGWLGAGSQQSAGSGNTTELIFSPTKTKDPKNPGYVAVVNILDPDKRLDTIGNGLIRKYIANILFENKDKINFIFANVFPKPNNVGSWLTPYKWIYYYSTGKSFDALCFLCMLSDKQWPSNPAFDSSALKDGNNATILIAQEIFFRKIVYPSVTSTFTGGFSVNVHADETCAIVNNGNFNINTSKGAITANNFKLTTSDSGNGLKTYTSGSGPLKFFFGLGDLPNASYSWSCQNTNPLQYVNNQINFLKDGNPVTHHDQDIPWYDWIILVALGITSLPGLISVIVDSVNDFSDKVNNVGIGNINSNLGHAVAGSVVNLANLINWSAKNGQGFKANTSGLDGALYVHGNLN</sequence>
<name>A0A2W2AB08_9BACT</name>
<dbReference type="OrthoDB" id="2664173at2"/>
<dbReference type="RefSeq" id="WP_110999566.1">
    <property type="nucleotide sequence ID" value="NZ_QKTW01000018.1"/>
</dbReference>
<dbReference type="Proteomes" id="UP000248745">
    <property type="component" value="Unassembled WGS sequence"/>
</dbReference>
<dbReference type="InterPro" id="IPR010567">
    <property type="entry name" value="OrfX2/OrfX3/P47"/>
</dbReference>
<gene>
    <name evidence="4" type="ORF">DN068_14080</name>
</gene>
<proteinExistence type="inferred from homology"/>
<protein>
    <recommendedName>
        <fullName evidence="3">Protein OrfX2/OrfX3/P47 domain-containing protein</fullName>
    </recommendedName>
</protein>
<reference evidence="4 5" key="1">
    <citation type="submission" date="2018-06" db="EMBL/GenBank/DDBJ databases">
        <title>Mucibacter soli gen. nov., sp. nov., a new member of the family Chitinophagaceae producing mucin.</title>
        <authorList>
            <person name="Kim M.-K."/>
            <person name="Park S."/>
            <person name="Kim T.-S."/>
            <person name="Joung Y."/>
            <person name="Han J.-H."/>
            <person name="Kim S.B."/>
        </authorList>
    </citation>
    <scope>NUCLEOTIDE SEQUENCE [LARGE SCALE GENOMIC DNA]</scope>
    <source>
        <strain evidence="4 5">R1-15</strain>
    </source>
</reference>
<feature type="domain" description="Protein OrfX2/OrfX3/P47" evidence="3">
    <location>
        <begin position="3"/>
        <end position="297"/>
    </location>
</feature>
<dbReference type="AlphaFoldDB" id="A0A2W2AB08"/>
<comment type="similarity">
    <text evidence="2">Belongs to the TULIP P47 family.</text>
</comment>
<evidence type="ECO:0000313" key="4">
    <source>
        <dbReference type="EMBL" id="PZF72471.1"/>
    </source>
</evidence>
<dbReference type="EMBL" id="QKTW01000018">
    <property type="protein sequence ID" value="PZF72471.1"/>
    <property type="molecule type" value="Genomic_DNA"/>
</dbReference>
<evidence type="ECO:0000259" key="3">
    <source>
        <dbReference type="Pfam" id="PF06597"/>
    </source>
</evidence>
<keyword evidence="5" id="KW-1185">Reference proteome</keyword>
<keyword evidence="1" id="KW-0843">Virulence</keyword>
<evidence type="ECO:0000313" key="5">
    <source>
        <dbReference type="Proteomes" id="UP000248745"/>
    </source>
</evidence>
<evidence type="ECO:0000256" key="1">
    <source>
        <dbReference type="ARBA" id="ARBA00023026"/>
    </source>
</evidence>
<organism evidence="4 5">
    <name type="scientific">Taibaiella soli</name>
    <dbReference type="NCBI Taxonomy" id="1649169"/>
    <lineage>
        <taxon>Bacteria</taxon>
        <taxon>Pseudomonadati</taxon>
        <taxon>Bacteroidota</taxon>
        <taxon>Chitinophagia</taxon>
        <taxon>Chitinophagales</taxon>
        <taxon>Chitinophagaceae</taxon>
        <taxon>Taibaiella</taxon>
    </lineage>
</organism>
<accession>A0A2W2AB08</accession>